<feature type="region of interest" description="Disordered" evidence="1">
    <location>
        <begin position="133"/>
        <end position="164"/>
    </location>
</feature>
<keyword evidence="3" id="KW-1185">Reference proteome</keyword>
<comment type="caution">
    <text evidence="2">The sequence shown here is derived from an EMBL/GenBank/DDBJ whole genome shotgun (WGS) entry which is preliminary data.</text>
</comment>
<protein>
    <recommendedName>
        <fullName evidence="4">Retrotransposon gag domain-containing protein</fullName>
    </recommendedName>
</protein>
<gene>
    <name evidence="2" type="ORF">PHMEG_00041439</name>
</gene>
<evidence type="ECO:0000256" key="1">
    <source>
        <dbReference type="SAM" id="MobiDB-lite"/>
    </source>
</evidence>
<evidence type="ECO:0000313" key="2">
    <source>
        <dbReference type="EMBL" id="OWY90435.1"/>
    </source>
</evidence>
<reference evidence="3" key="1">
    <citation type="submission" date="2017-03" db="EMBL/GenBank/DDBJ databases">
        <title>Phytopthora megakarya and P. palmivora, two closely related causual agents of cacao black pod achieved similar genome size and gene model numbers by different mechanisms.</title>
        <authorList>
            <person name="Ali S."/>
            <person name="Shao J."/>
            <person name="Larry D.J."/>
            <person name="Kronmiller B."/>
            <person name="Shen D."/>
            <person name="Strem M.D."/>
            <person name="Melnick R.L."/>
            <person name="Guiltinan M.J."/>
            <person name="Tyler B.M."/>
            <person name="Meinhardt L.W."/>
            <person name="Bailey B.A."/>
        </authorList>
    </citation>
    <scope>NUCLEOTIDE SEQUENCE [LARGE SCALE GENOMIC DNA]</scope>
    <source>
        <strain evidence="3">zdho120</strain>
    </source>
</reference>
<sequence>MGNGPNEEDQFSFVEDVQLSLFDENLLRFHDFFVEEQTEQTRALIVGELSDLKKLRNKTVRKYTRQFRGLLRMLPFADEYDPIADTDLVRMYKDGLPIHWQLEINRLYRTWDLNGMILQWEIIERNEREEEMWRGRQRGQANKNKPGRASAQNGARTPEKHCIV</sequence>
<dbReference type="OrthoDB" id="107875at2759"/>
<dbReference type="EMBL" id="NBNE01022949">
    <property type="protein sequence ID" value="OWY90435.1"/>
    <property type="molecule type" value="Genomic_DNA"/>
</dbReference>
<dbReference type="Proteomes" id="UP000198211">
    <property type="component" value="Unassembled WGS sequence"/>
</dbReference>
<dbReference type="AlphaFoldDB" id="A0A225UBL0"/>
<evidence type="ECO:0008006" key="4">
    <source>
        <dbReference type="Google" id="ProtNLM"/>
    </source>
</evidence>
<evidence type="ECO:0000313" key="3">
    <source>
        <dbReference type="Proteomes" id="UP000198211"/>
    </source>
</evidence>
<accession>A0A225UBL0</accession>
<feature type="non-terminal residue" evidence="2">
    <location>
        <position position="1"/>
    </location>
</feature>
<proteinExistence type="predicted"/>
<organism evidence="2 3">
    <name type="scientific">Phytophthora megakarya</name>
    <dbReference type="NCBI Taxonomy" id="4795"/>
    <lineage>
        <taxon>Eukaryota</taxon>
        <taxon>Sar</taxon>
        <taxon>Stramenopiles</taxon>
        <taxon>Oomycota</taxon>
        <taxon>Peronosporomycetes</taxon>
        <taxon>Peronosporales</taxon>
        <taxon>Peronosporaceae</taxon>
        <taxon>Phytophthora</taxon>
    </lineage>
</organism>
<name>A0A225UBL0_9STRA</name>